<proteinExistence type="predicted"/>
<name>A0AAD3SBG5_NEPGR</name>
<sequence length="116" mass="12231">MTSTPSPSPDHILEESVDAGGEPLALPIGVLRKPEAEKSIKPVCALTLAQYGVPIIVSTMSEDSMPGPSATLAKEIPSGLHVGFFNSTDSGAWRWFDPTNFPKRKGDPSLRSTGGP</sequence>
<dbReference type="EMBL" id="BSYO01000007">
    <property type="protein sequence ID" value="GMH07599.1"/>
    <property type="molecule type" value="Genomic_DNA"/>
</dbReference>
<organism evidence="1 2">
    <name type="scientific">Nepenthes gracilis</name>
    <name type="common">Slender pitcher plant</name>
    <dbReference type="NCBI Taxonomy" id="150966"/>
    <lineage>
        <taxon>Eukaryota</taxon>
        <taxon>Viridiplantae</taxon>
        <taxon>Streptophyta</taxon>
        <taxon>Embryophyta</taxon>
        <taxon>Tracheophyta</taxon>
        <taxon>Spermatophyta</taxon>
        <taxon>Magnoliopsida</taxon>
        <taxon>eudicotyledons</taxon>
        <taxon>Gunneridae</taxon>
        <taxon>Pentapetalae</taxon>
        <taxon>Caryophyllales</taxon>
        <taxon>Nepenthaceae</taxon>
        <taxon>Nepenthes</taxon>
    </lineage>
</organism>
<dbReference type="AlphaFoldDB" id="A0AAD3SBG5"/>
<protein>
    <submittedName>
        <fullName evidence="1">Uncharacterized protein</fullName>
    </submittedName>
</protein>
<dbReference type="Proteomes" id="UP001279734">
    <property type="component" value="Unassembled WGS sequence"/>
</dbReference>
<evidence type="ECO:0000313" key="2">
    <source>
        <dbReference type="Proteomes" id="UP001279734"/>
    </source>
</evidence>
<reference evidence="1" key="1">
    <citation type="submission" date="2023-05" db="EMBL/GenBank/DDBJ databases">
        <title>Nepenthes gracilis genome sequencing.</title>
        <authorList>
            <person name="Fukushima K."/>
        </authorList>
    </citation>
    <scope>NUCLEOTIDE SEQUENCE</scope>
    <source>
        <strain evidence="1">SING2019-196</strain>
    </source>
</reference>
<evidence type="ECO:0000313" key="1">
    <source>
        <dbReference type="EMBL" id="GMH07599.1"/>
    </source>
</evidence>
<comment type="caution">
    <text evidence="1">The sequence shown here is derived from an EMBL/GenBank/DDBJ whole genome shotgun (WGS) entry which is preliminary data.</text>
</comment>
<keyword evidence="2" id="KW-1185">Reference proteome</keyword>
<accession>A0AAD3SBG5</accession>
<gene>
    <name evidence="1" type="ORF">Nepgr_009439</name>
</gene>